<dbReference type="PROSITE" id="PS01091">
    <property type="entry name" value="TATD_3"/>
    <property type="match status" value="1"/>
</dbReference>
<reference evidence="5" key="1">
    <citation type="submission" date="2016-10" db="EMBL/GenBank/DDBJ databases">
        <authorList>
            <person name="Varghese N."/>
            <person name="Submissions S."/>
        </authorList>
    </citation>
    <scope>NUCLEOTIDE SEQUENCE [LARGE SCALE GENOMIC DNA]</scope>
    <source>
        <strain evidence="5">DSM 45789</strain>
    </source>
</reference>
<dbReference type="OrthoDB" id="9810005at2"/>
<dbReference type="InterPro" id="IPR001130">
    <property type="entry name" value="TatD-like"/>
</dbReference>
<feature type="binding site" evidence="3">
    <location>
        <position position="204"/>
    </location>
    <ligand>
        <name>a divalent metal cation</name>
        <dbReference type="ChEBI" id="CHEBI:60240"/>
        <label>1</label>
    </ligand>
</feature>
<dbReference type="PANTHER" id="PTHR46124:SF2">
    <property type="entry name" value="D-AMINOACYL-TRNA DEACYLASE"/>
    <property type="match status" value="1"/>
</dbReference>
<evidence type="ECO:0000256" key="2">
    <source>
        <dbReference type="ARBA" id="ARBA00022801"/>
    </source>
</evidence>
<keyword evidence="5" id="KW-1185">Reference proteome</keyword>
<dbReference type="CDD" id="cd01310">
    <property type="entry name" value="TatD_DNAse"/>
    <property type="match status" value="1"/>
</dbReference>
<dbReference type="EMBL" id="FPAA01000009">
    <property type="protein sequence ID" value="SFS87018.1"/>
    <property type="molecule type" value="Genomic_DNA"/>
</dbReference>
<dbReference type="InterPro" id="IPR015991">
    <property type="entry name" value="TatD/YcfH-like"/>
</dbReference>
<dbReference type="InterPro" id="IPR018228">
    <property type="entry name" value="DNase_TatD-rel_CS"/>
</dbReference>
<evidence type="ECO:0000256" key="3">
    <source>
        <dbReference type="PIRSR" id="PIRSR005902-1"/>
    </source>
</evidence>
<dbReference type="GO" id="GO:0004536">
    <property type="term" value="F:DNA nuclease activity"/>
    <property type="evidence" value="ECO:0007669"/>
    <property type="project" value="InterPro"/>
</dbReference>
<dbReference type="NCBIfam" id="TIGR00010">
    <property type="entry name" value="YchF/TatD family DNA exonuclease"/>
    <property type="match status" value="1"/>
</dbReference>
<dbReference type="Proteomes" id="UP000198660">
    <property type="component" value="Unassembled WGS sequence"/>
</dbReference>
<protein>
    <submittedName>
        <fullName evidence="4">TatD DNase family protein</fullName>
    </submittedName>
</protein>
<evidence type="ECO:0000313" key="5">
    <source>
        <dbReference type="Proteomes" id="UP000198660"/>
    </source>
</evidence>
<proteinExistence type="predicted"/>
<dbReference type="GO" id="GO:0046872">
    <property type="term" value="F:metal ion binding"/>
    <property type="evidence" value="ECO:0007669"/>
    <property type="project" value="UniProtKB-KW"/>
</dbReference>
<dbReference type="GO" id="GO:0005829">
    <property type="term" value="C:cytosol"/>
    <property type="evidence" value="ECO:0007669"/>
    <property type="project" value="TreeGrafter"/>
</dbReference>
<feature type="binding site" evidence="3">
    <location>
        <position position="154"/>
    </location>
    <ligand>
        <name>a divalent metal cation</name>
        <dbReference type="ChEBI" id="CHEBI:60240"/>
        <label>2</label>
    </ligand>
</feature>
<organism evidence="4 5">
    <name type="scientific">Marininema halotolerans</name>
    <dbReference type="NCBI Taxonomy" id="1155944"/>
    <lineage>
        <taxon>Bacteria</taxon>
        <taxon>Bacillati</taxon>
        <taxon>Bacillota</taxon>
        <taxon>Bacilli</taxon>
        <taxon>Bacillales</taxon>
        <taxon>Thermoactinomycetaceae</taxon>
        <taxon>Marininema</taxon>
    </lineage>
</organism>
<evidence type="ECO:0000256" key="1">
    <source>
        <dbReference type="ARBA" id="ARBA00022723"/>
    </source>
</evidence>
<gene>
    <name evidence="4" type="ORF">SAMN05444972_109170</name>
</gene>
<accession>A0A1I6TD15</accession>
<dbReference type="InterPro" id="IPR032466">
    <property type="entry name" value="Metal_Hydrolase"/>
</dbReference>
<keyword evidence="2" id="KW-0378">Hydrolase</keyword>
<feature type="binding site" evidence="3">
    <location>
        <position position="8"/>
    </location>
    <ligand>
        <name>a divalent metal cation</name>
        <dbReference type="ChEBI" id="CHEBI:60240"/>
        <label>1</label>
    </ligand>
</feature>
<dbReference type="PROSITE" id="PS01137">
    <property type="entry name" value="TATD_1"/>
    <property type="match status" value="1"/>
</dbReference>
<dbReference type="PIRSF" id="PIRSF005902">
    <property type="entry name" value="DNase_TatD"/>
    <property type="match status" value="1"/>
</dbReference>
<feature type="binding site" evidence="3">
    <location>
        <position position="93"/>
    </location>
    <ligand>
        <name>a divalent metal cation</name>
        <dbReference type="ChEBI" id="CHEBI:60240"/>
        <label>1</label>
    </ligand>
</feature>
<dbReference type="SUPFAM" id="SSF51556">
    <property type="entry name" value="Metallo-dependent hydrolases"/>
    <property type="match status" value="1"/>
</dbReference>
<dbReference type="RefSeq" id="WP_091837978.1">
    <property type="nucleotide sequence ID" value="NZ_FPAA01000009.1"/>
</dbReference>
<evidence type="ECO:0000313" key="4">
    <source>
        <dbReference type="EMBL" id="SFS87018.1"/>
    </source>
</evidence>
<dbReference type="FunFam" id="3.20.20.140:FF:000005">
    <property type="entry name" value="TatD family hydrolase"/>
    <property type="match status" value="1"/>
</dbReference>
<dbReference type="GO" id="GO:0016788">
    <property type="term" value="F:hydrolase activity, acting on ester bonds"/>
    <property type="evidence" value="ECO:0007669"/>
    <property type="project" value="InterPro"/>
</dbReference>
<dbReference type="Pfam" id="PF01026">
    <property type="entry name" value="TatD_DNase"/>
    <property type="match status" value="1"/>
</dbReference>
<feature type="binding site" evidence="3">
    <location>
        <position position="129"/>
    </location>
    <ligand>
        <name>a divalent metal cation</name>
        <dbReference type="ChEBI" id="CHEBI:60240"/>
        <label>2</label>
    </ligand>
</feature>
<feature type="binding site" evidence="3">
    <location>
        <position position="6"/>
    </location>
    <ligand>
        <name>a divalent metal cation</name>
        <dbReference type="ChEBI" id="CHEBI:60240"/>
        <label>1</label>
    </ligand>
</feature>
<dbReference type="PROSITE" id="PS01090">
    <property type="entry name" value="TATD_2"/>
    <property type="match status" value="1"/>
</dbReference>
<sequence>MLFDSHTHLNASQFVEDQVETIRRAKEEYKVTRILNIGCDRESIPTSIALAETYDFIYSSVGWHPVDAVEMTVEDLDWLEELCDHPKVVALGEMGLDYHWDTSPKGIQESVFRQQIRLARELKLPIIIHNREADEDVLRILREEKASEVGGVMHCFSGDWSLAEQCLDLGFYLGLGGPVTFKNAHDPKEVAKRVPLDRLLIETDAPYLAPHPHRGKRNETGYVSLVAEQIAILREISFADVAAQTFANACRLFQIEAGSTSEGK</sequence>
<dbReference type="AlphaFoldDB" id="A0A1I6TD15"/>
<dbReference type="PANTHER" id="PTHR46124">
    <property type="entry name" value="D-AMINOACYL-TRNA DEACYLASE"/>
    <property type="match status" value="1"/>
</dbReference>
<name>A0A1I6TD15_9BACL</name>
<keyword evidence="1 3" id="KW-0479">Metal-binding</keyword>
<dbReference type="Gene3D" id="3.20.20.140">
    <property type="entry name" value="Metal-dependent hydrolases"/>
    <property type="match status" value="1"/>
</dbReference>